<reference evidence="1 2" key="1">
    <citation type="submission" date="2020-08" db="EMBL/GenBank/DDBJ databases">
        <authorList>
            <person name="Hejnol A."/>
        </authorList>
    </citation>
    <scope>NUCLEOTIDE SEQUENCE [LARGE SCALE GENOMIC DNA]</scope>
</reference>
<name>A0A7I8VIJ7_9ANNE</name>
<proteinExistence type="predicted"/>
<dbReference type="Proteomes" id="UP000549394">
    <property type="component" value="Unassembled WGS sequence"/>
</dbReference>
<keyword evidence="2" id="KW-1185">Reference proteome</keyword>
<accession>A0A7I8VIJ7</accession>
<dbReference type="AlphaFoldDB" id="A0A7I8VIJ7"/>
<protein>
    <submittedName>
        <fullName evidence="1">DgyrCDS4480</fullName>
    </submittedName>
</protein>
<comment type="caution">
    <text evidence="1">The sequence shown here is derived from an EMBL/GenBank/DDBJ whole genome shotgun (WGS) entry which is preliminary data.</text>
</comment>
<gene>
    <name evidence="1" type="ORF">DGYR_LOCUS4246</name>
</gene>
<dbReference type="EMBL" id="CAJFCJ010000006">
    <property type="protein sequence ID" value="CAD5115514.1"/>
    <property type="molecule type" value="Genomic_DNA"/>
</dbReference>
<evidence type="ECO:0000313" key="1">
    <source>
        <dbReference type="EMBL" id="CAD5115514.1"/>
    </source>
</evidence>
<evidence type="ECO:0000313" key="2">
    <source>
        <dbReference type="Proteomes" id="UP000549394"/>
    </source>
</evidence>
<sequence length="264" mass="31072">MPLFDSIQLKESTEVVEKVKRGHAQLFVTYSKSKKNEPDSKLPNISTIFQAAYRERKLIEEREFEKLIISQMKERLKVNEVAKKDIQAKKDDQEPIRNNKKKKVIDMNIFMSRLIKLKEAEEAEKRAKAEENLQNSNPSTRLLSSKYEEFQSVQGKSTQISSQTHATEALKKHPSMETMMYKDPRLSKIMDAIDKEKDEWYYYIHQKMLRINQKGNIPNEAYEKLYRILQCCSFTTETIPFELVHALRMEVSSLLDDLLEQNFP</sequence>
<organism evidence="1 2">
    <name type="scientific">Dimorphilus gyrociliatus</name>
    <dbReference type="NCBI Taxonomy" id="2664684"/>
    <lineage>
        <taxon>Eukaryota</taxon>
        <taxon>Metazoa</taxon>
        <taxon>Spiralia</taxon>
        <taxon>Lophotrochozoa</taxon>
        <taxon>Annelida</taxon>
        <taxon>Polychaeta</taxon>
        <taxon>Polychaeta incertae sedis</taxon>
        <taxon>Dinophilidae</taxon>
        <taxon>Dimorphilus</taxon>
    </lineage>
</organism>